<dbReference type="Gene3D" id="2.60.40.790">
    <property type="match status" value="1"/>
</dbReference>
<evidence type="ECO:0000256" key="3">
    <source>
        <dbReference type="RuleBase" id="RU003616"/>
    </source>
</evidence>
<protein>
    <recommendedName>
        <fullName evidence="4">SHSP domain-containing protein</fullName>
    </recommendedName>
</protein>
<evidence type="ECO:0000313" key="5">
    <source>
        <dbReference type="EMBL" id="KAJ8598861.1"/>
    </source>
</evidence>
<comment type="caution">
    <text evidence="5">The sequence shown here is derived from an EMBL/GenBank/DDBJ whole genome shotgun (WGS) entry which is preliminary data.</text>
</comment>
<dbReference type="CDD" id="cd06464">
    <property type="entry name" value="ACD_sHsps-like"/>
    <property type="match status" value="1"/>
</dbReference>
<dbReference type="InterPro" id="IPR008978">
    <property type="entry name" value="HSP20-like_chaperone"/>
</dbReference>
<evidence type="ECO:0000256" key="2">
    <source>
        <dbReference type="PROSITE-ProRule" id="PRU00285"/>
    </source>
</evidence>
<organism evidence="5 6">
    <name type="scientific">Chrysophaeum taylorii</name>
    <dbReference type="NCBI Taxonomy" id="2483200"/>
    <lineage>
        <taxon>Eukaryota</taxon>
        <taxon>Sar</taxon>
        <taxon>Stramenopiles</taxon>
        <taxon>Ochrophyta</taxon>
        <taxon>Pelagophyceae</taxon>
        <taxon>Pelagomonadales</taxon>
        <taxon>Pelagomonadaceae</taxon>
        <taxon>Chrysophaeum</taxon>
    </lineage>
</organism>
<dbReference type="PROSITE" id="PS01031">
    <property type="entry name" value="SHSP"/>
    <property type="match status" value="1"/>
</dbReference>
<dbReference type="PANTHER" id="PTHR11527">
    <property type="entry name" value="HEAT-SHOCK PROTEIN 20 FAMILY MEMBER"/>
    <property type="match status" value="1"/>
</dbReference>
<gene>
    <name evidence="5" type="ORF">CTAYLR_010663</name>
</gene>
<reference evidence="5" key="1">
    <citation type="submission" date="2023-01" db="EMBL/GenBank/DDBJ databases">
        <title>Metagenome sequencing of chrysophaentin producing Chrysophaeum taylorii.</title>
        <authorList>
            <person name="Davison J."/>
            <person name="Bewley C."/>
        </authorList>
    </citation>
    <scope>NUCLEOTIDE SEQUENCE</scope>
    <source>
        <strain evidence="5">NIES-1699</strain>
    </source>
</reference>
<dbReference type="InterPro" id="IPR031107">
    <property type="entry name" value="Small_HSP"/>
</dbReference>
<dbReference type="Pfam" id="PF00011">
    <property type="entry name" value="HSP20"/>
    <property type="match status" value="1"/>
</dbReference>
<dbReference type="InterPro" id="IPR002068">
    <property type="entry name" value="A-crystallin/Hsp20_dom"/>
</dbReference>
<keyword evidence="1" id="KW-0346">Stress response</keyword>
<evidence type="ECO:0000256" key="1">
    <source>
        <dbReference type="ARBA" id="ARBA00023016"/>
    </source>
</evidence>
<dbReference type="SUPFAM" id="SSF49764">
    <property type="entry name" value="HSP20-like chaperones"/>
    <property type="match status" value="1"/>
</dbReference>
<keyword evidence="6" id="KW-1185">Reference proteome</keyword>
<dbReference type="Proteomes" id="UP001230188">
    <property type="component" value="Unassembled WGS sequence"/>
</dbReference>
<comment type="similarity">
    <text evidence="2 3">Belongs to the small heat shock protein (HSP20) family.</text>
</comment>
<sequence>MLAPFRNRFDQIFDEMMALDHVPVRHTQSSMPQMALDLAETDADFKIKVDVPGVQKESVTLDATPDNQLIIKAERRSEKRDGDGEHYHRVERSYGAVSRTVRLPETADLETTTAKMEDGVLEITVGKREPPKTSQRITIT</sequence>
<accession>A0AAD7XHR6</accession>
<evidence type="ECO:0000313" key="6">
    <source>
        <dbReference type="Proteomes" id="UP001230188"/>
    </source>
</evidence>
<dbReference type="EMBL" id="JAQMWT010000631">
    <property type="protein sequence ID" value="KAJ8598861.1"/>
    <property type="molecule type" value="Genomic_DNA"/>
</dbReference>
<feature type="domain" description="SHSP" evidence="4">
    <location>
        <begin position="25"/>
        <end position="140"/>
    </location>
</feature>
<dbReference type="AlphaFoldDB" id="A0AAD7XHR6"/>
<evidence type="ECO:0000259" key="4">
    <source>
        <dbReference type="PROSITE" id="PS01031"/>
    </source>
</evidence>
<proteinExistence type="inferred from homology"/>
<name>A0AAD7XHR6_9STRA</name>